<dbReference type="Proteomes" id="UP000735302">
    <property type="component" value="Unassembled WGS sequence"/>
</dbReference>
<dbReference type="GO" id="GO:0016787">
    <property type="term" value="F:hydrolase activity"/>
    <property type="evidence" value="ECO:0007669"/>
    <property type="project" value="UniProtKB-KW"/>
</dbReference>
<comment type="caution">
    <text evidence="3">The sequence shown here is derived from an EMBL/GenBank/DDBJ whole genome shotgun (WGS) entry which is preliminary data.</text>
</comment>
<protein>
    <submittedName>
        <fullName evidence="3">Pantetheinase-like</fullName>
    </submittedName>
</protein>
<evidence type="ECO:0000259" key="2">
    <source>
        <dbReference type="Pfam" id="PF19018"/>
    </source>
</evidence>
<feature type="domain" description="Vanin C-terminal" evidence="2">
    <location>
        <begin position="38"/>
        <end position="175"/>
    </location>
</feature>
<accession>A0AAV3ZQJ8</accession>
<keyword evidence="4" id="KW-1185">Reference proteome</keyword>
<evidence type="ECO:0000313" key="4">
    <source>
        <dbReference type="Proteomes" id="UP000735302"/>
    </source>
</evidence>
<dbReference type="InterPro" id="IPR043957">
    <property type="entry name" value="Vanin_C"/>
</dbReference>
<reference evidence="3 4" key="1">
    <citation type="journal article" date="2021" name="Elife">
        <title>Chloroplast acquisition without the gene transfer in kleptoplastic sea slugs, Plakobranchus ocellatus.</title>
        <authorList>
            <person name="Maeda T."/>
            <person name="Takahashi S."/>
            <person name="Yoshida T."/>
            <person name="Shimamura S."/>
            <person name="Takaki Y."/>
            <person name="Nagai Y."/>
            <person name="Toyoda A."/>
            <person name="Suzuki Y."/>
            <person name="Arimoto A."/>
            <person name="Ishii H."/>
            <person name="Satoh N."/>
            <person name="Nishiyama T."/>
            <person name="Hasebe M."/>
            <person name="Maruyama T."/>
            <person name="Minagawa J."/>
            <person name="Obokata J."/>
            <person name="Shigenobu S."/>
        </authorList>
    </citation>
    <scope>NUCLEOTIDE SEQUENCE [LARGE SCALE GENOMIC DNA]</scope>
</reference>
<gene>
    <name evidence="3" type="ORF">PoB_002450500</name>
</gene>
<dbReference type="Pfam" id="PF19018">
    <property type="entry name" value="Vanin_C"/>
    <property type="match status" value="1"/>
</dbReference>
<dbReference type="EMBL" id="BLXT01002831">
    <property type="protein sequence ID" value="GFN97999.1"/>
    <property type="molecule type" value="Genomic_DNA"/>
</dbReference>
<evidence type="ECO:0000256" key="1">
    <source>
        <dbReference type="ARBA" id="ARBA00022801"/>
    </source>
</evidence>
<evidence type="ECO:0000313" key="3">
    <source>
        <dbReference type="EMBL" id="GFN97999.1"/>
    </source>
</evidence>
<dbReference type="AlphaFoldDB" id="A0AAV3ZQJ8"/>
<proteinExistence type="predicted"/>
<dbReference type="PANTHER" id="PTHR10609">
    <property type="entry name" value="BIOTINIDASE-RELATED"/>
    <property type="match status" value="1"/>
</dbReference>
<dbReference type="PANTHER" id="PTHR10609:SF27">
    <property type="entry name" value="CN HYDROLASE DOMAIN-CONTAINING PROTEIN-RELATED"/>
    <property type="match status" value="1"/>
</dbReference>
<keyword evidence="1" id="KW-0378">Hydrolase</keyword>
<sequence length="226" mass="24782">MEVLDETETRAAVASAHDAANWLNSPKTRTYDRSAPFEAKLFHDTYTLKALEKPSGKLGICQGRLCCELEYAIAASTFSNKELFALGAFDGLHGHEKTYYMQNCVLVKCAEAMRKSSCGSFVFNSSTVFTKIAFCGQFQTPYVYPQVILSDSEGHLQIFQPGAWHFTGSAIETSHYFNGTVLNAILLGRDYTRDGASVDKGAGSHPVVSFLVLISGILEIKLLKAD</sequence>
<name>A0AAV3ZQJ8_9GAST</name>
<organism evidence="3 4">
    <name type="scientific">Plakobranchus ocellatus</name>
    <dbReference type="NCBI Taxonomy" id="259542"/>
    <lineage>
        <taxon>Eukaryota</taxon>
        <taxon>Metazoa</taxon>
        <taxon>Spiralia</taxon>
        <taxon>Lophotrochozoa</taxon>
        <taxon>Mollusca</taxon>
        <taxon>Gastropoda</taxon>
        <taxon>Heterobranchia</taxon>
        <taxon>Euthyneura</taxon>
        <taxon>Panpulmonata</taxon>
        <taxon>Sacoglossa</taxon>
        <taxon>Placobranchoidea</taxon>
        <taxon>Plakobranchidae</taxon>
        <taxon>Plakobranchus</taxon>
    </lineage>
</organism>
<dbReference type="InterPro" id="IPR040154">
    <property type="entry name" value="Biotinidase/VNN"/>
</dbReference>